<dbReference type="SUPFAM" id="SSF52540">
    <property type="entry name" value="P-loop containing nucleoside triphosphate hydrolases"/>
    <property type="match status" value="1"/>
</dbReference>
<keyword evidence="4 9" id="KW-0418">Kinase</keyword>
<keyword evidence="12" id="KW-1185">Reference proteome</keyword>
<keyword evidence="1" id="KW-0963">Cytoplasm</keyword>
<reference evidence="13" key="1">
    <citation type="submission" date="2017-02" db="UniProtKB">
        <authorList>
            <consortium name="WormBaseParasite"/>
        </authorList>
    </citation>
    <scope>IDENTIFICATION</scope>
</reference>
<evidence type="ECO:0000256" key="7">
    <source>
        <dbReference type="ARBA" id="ARBA00023242"/>
    </source>
</evidence>
<keyword evidence="6" id="KW-0665">Pyrimidine biosynthesis</keyword>
<dbReference type="Pfam" id="PF00406">
    <property type="entry name" value="ADK"/>
    <property type="match status" value="1"/>
</dbReference>
<evidence type="ECO:0000256" key="9">
    <source>
        <dbReference type="RuleBase" id="RU003330"/>
    </source>
</evidence>
<dbReference type="GO" id="GO:0006221">
    <property type="term" value="P:pyrimidine nucleotide biosynthetic process"/>
    <property type="evidence" value="ECO:0007669"/>
    <property type="project" value="UniProtKB-KW"/>
</dbReference>
<dbReference type="Gene3D" id="3.40.50.300">
    <property type="entry name" value="P-loop containing nucleotide triphosphate hydrolases"/>
    <property type="match status" value="1"/>
</dbReference>
<evidence type="ECO:0000256" key="5">
    <source>
        <dbReference type="ARBA" id="ARBA00022840"/>
    </source>
</evidence>
<keyword evidence="2 9" id="KW-0808">Transferase</keyword>
<dbReference type="HAMAP" id="MF_00235">
    <property type="entry name" value="Adenylate_kinase_Adk"/>
    <property type="match status" value="1"/>
</dbReference>
<comment type="similarity">
    <text evidence="9">Belongs to the adenylate kinase family.</text>
</comment>
<dbReference type="InterPro" id="IPR000850">
    <property type="entry name" value="Adenylat/UMP-CMP_kin"/>
</dbReference>
<dbReference type="GO" id="GO:0016776">
    <property type="term" value="F:phosphotransferase activity, phosphate group as acceptor"/>
    <property type="evidence" value="ECO:0007669"/>
    <property type="project" value="InterPro"/>
</dbReference>
<dbReference type="NCBIfam" id="TIGR01359">
    <property type="entry name" value="UMP_CMP_kin_fam"/>
    <property type="match status" value="1"/>
</dbReference>
<protein>
    <submittedName>
        <fullName evidence="13">UMP/CMP kinase</fullName>
    </submittedName>
</protein>
<dbReference type="OrthoDB" id="442176at2759"/>
<evidence type="ECO:0000256" key="4">
    <source>
        <dbReference type="ARBA" id="ARBA00022777"/>
    </source>
</evidence>
<evidence type="ECO:0000256" key="8">
    <source>
        <dbReference type="ARBA" id="ARBA00048116"/>
    </source>
</evidence>
<dbReference type="EMBL" id="UYYG01001200">
    <property type="protein sequence ID" value="VDN60090.1"/>
    <property type="molecule type" value="Genomic_DNA"/>
</dbReference>
<keyword evidence="3" id="KW-0547">Nucleotide-binding</keyword>
<dbReference type="CDD" id="cd01428">
    <property type="entry name" value="ADK"/>
    <property type="match status" value="1"/>
</dbReference>
<dbReference type="InterPro" id="IPR033690">
    <property type="entry name" value="Adenylat_kinase_CS"/>
</dbReference>
<accession>A0A0N4UIJ2</accession>
<evidence type="ECO:0000256" key="3">
    <source>
        <dbReference type="ARBA" id="ARBA00022741"/>
    </source>
</evidence>
<proteinExistence type="inferred from homology"/>
<evidence type="ECO:0000256" key="6">
    <source>
        <dbReference type="ARBA" id="ARBA00022975"/>
    </source>
</evidence>
<evidence type="ECO:0000256" key="2">
    <source>
        <dbReference type="ARBA" id="ARBA00022679"/>
    </source>
</evidence>
<dbReference type="WBParaSite" id="DME_0000742501-mRNA-1">
    <property type="protein sequence ID" value="DME_0000742501-mRNA-1"/>
    <property type="gene ID" value="DME_0000742501"/>
</dbReference>
<dbReference type="AlphaFoldDB" id="A0A0N4UIJ2"/>
<dbReference type="InterPro" id="IPR006266">
    <property type="entry name" value="UMP_CMP_kinase"/>
</dbReference>
<evidence type="ECO:0000313" key="10">
    <source>
        <dbReference type="EMBL" id="VDN60090.1"/>
    </source>
</evidence>
<dbReference type="InterPro" id="IPR027417">
    <property type="entry name" value="P-loop_NTPase"/>
</dbReference>
<comment type="catalytic activity">
    <reaction evidence="8">
        <text>UMP + ATP = UDP + ADP</text>
        <dbReference type="Rhea" id="RHEA:24400"/>
        <dbReference type="ChEBI" id="CHEBI:30616"/>
        <dbReference type="ChEBI" id="CHEBI:57865"/>
        <dbReference type="ChEBI" id="CHEBI:58223"/>
        <dbReference type="ChEBI" id="CHEBI:456216"/>
        <dbReference type="EC" id="2.7.4.14"/>
    </reaction>
</comment>
<keyword evidence="7" id="KW-0539">Nucleus</keyword>
<dbReference type="GO" id="GO:0009123">
    <property type="term" value="P:nucleoside monophosphate metabolic process"/>
    <property type="evidence" value="ECO:0007669"/>
    <property type="project" value="UniProtKB-ARBA"/>
</dbReference>
<dbReference type="GO" id="GO:0006207">
    <property type="term" value="P:'de novo' pyrimidine nucleobase biosynthetic process"/>
    <property type="evidence" value="ECO:0007669"/>
    <property type="project" value="InterPro"/>
</dbReference>
<dbReference type="Proteomes" id="UP000038040">
    <property type="component" value="Unplaced"/>
</dbReference>
<evidence type="ECO:0000313" key="13">
    <source>
        <dbReference type="WBParaSite" id="DME_0000742501-mRNA-1"/>
    </source>
</evidence>
<evidence type="ECO:0000313" key="11">
    <source>
        <dbReference type="Proteomes" id="UP000038040"/>
    </source>
</evidence>
<dbReference type="PROSITE" id="PS00113">
    <property type="entry name" value="ADENYLATE_KINASE"/>
    <property type="match status" value="1"/>
</dbReference>
<keyword evidence="5" id="KW-0067">ATP-binding</keyword>
<name>A0A0N4UIJ2_DRAME</name>
<evidence type="ECO:0000256" key="1">
    <source>
        <dbReference type="ARBA" id="ARBA00022490"/>
    </source>
</evidence>
<sequence>MSNNREKKYNVVFVLGAPGSGKGTQCHLIEQNYGFVHLSAGELLRQEQQRSEPGFGEIIKKHINNGTIVPDEITCSLIERAMDECQCPKGFIIDGYPRNQDNFDGWQRKLADKTKTCFVLYLYCNEEECLRRCLKRDEGRSDDNEISLRNRIKTYHTYSLPIIEYYRSQGILREIFAMDSVENVSCLNPTAKKSKTVFENVRKVFDNERFT</sequence>
<dbReference type="STRING" id="318479.A0A0N4UIJ2"/>
<reference evidence="10 12" key="2">
    <citation type="submission" date="2018-11" db="EMBL/GenBank/DDBJ databases">
        <authorList>
            <consortium name="Pathogen Informatics"/>
        </authorList>
    </citation>
    <scope>NUCLEOTIDE SEQUENCE [LARGE SCALE GENOMIC DNA]</scope>
</reference>
<dbReference type="GO" id="GO:0019205">
    <property type="term" value="F:nucleobase-containing compound kinase activity"/>
    <property type="evidence" value="ECO:0007669"/>
    <property type="project" value="InterPro"/>
</dbReference>
<evidence type="ECO:0000313" key="12">
    <source>
        <dbReference type="Proteomes" id="UP000274756"/>
    </source>
</evidence>
<organism evidence="11 13">
    <name type="scientific">Dracunculus medinensis</name>
    <name type="common">Guinea worm</name>
    <dbReference type="NCBI Taxonomy" id="318479"/>
    <lineage>
        <taxon>Eukaryota</taxon>
        <taxon>Metazoa</taxon>
        <taxon>Ecdysozoa</taxon>
        <taxon>Nematoda</taxon>
        <taxon>Chromadorea</taxon>
        <taxon>Rhabditida</taxon>
        <taxon>Spirurina</taxon>
        <taxon>Dracunculoidea</taxon>
        <taxon>Dracunculidae</taxon>
        <taxon>Dracunculus</taxon>
    </lineage>
</organism>
<dbReference type="GO" id="GO:0005524">
    <property type="term" value="F:ATP binding"/>
    <property type="evidence" value="ECO:0007669"/>
    <property type="project" value="UniProtKB-KW"/>
</dbReference>
<dbReference type="PANTHER" id="PTHR23359">
    <property type="entry name" value="NUCLEOTIDE KINASE"/>
    <property type="match status" value="1"/>
</dbReference>
<gene>
    <name evidence="10" type="ORF">DME_LOCUS10063</name>
</gene>
<dbReference type="Proteomes" id="UP000274756">
    <property type="component" value="Unassembled WGS sequence"/>
</dbReference>
<dbReference type="PRINTS" id="PR00094">
    <property type="entry name" value="ADENYLTKNASE"/>
</dbReference>